<dbReference type="EMBL" id="JAQIZT010000001">
    <property type="protein sequence ID" value="KAJ7010054.1"/>
    <property type="molecule type" value="Genomic_DNA"/>
</dbReference>
<dbReference type="InterPro" id="IPR052048">
    <property type="entry name" value="ST_Response_Regulator"/>
</dbReference>
<comment type="caution">
    <text evidence="4">The sequence shown here is derived from an EMBL/GenBank/DDBJ whole genome shotgun (WGS) entry which is preliminary data.</text>
</comment>
<dbReference type="InterPro" id="IPR001789">
    <property type="entry name" value="Sig_transdc_resp-reg_receiver"/>
</dbReference>
<keyword evidence="5" id="KW-1185">Reference proteome</keyword>
<organism evidence="4 5">
    <name type="scientific">Populus alba x Populus x berolinensis</name>
    <dbReference type="NCBI Taxonomy" id="444605"/>
    <lineage>
        <taxon>Eukaryota</taxon>
        <taxon>Viridiplantae</taxon>
        <taxon>Streptophyta</taxon>
        <taxon>Embryophyta</taxon>
        <taxon>Tracheophyta</taxon>
        <taxon>Spermatophyta</taxon>
        <taxon>Magnoliopsida</taxon>
        <taxon>eudicotyledons</taxon>
        <taxon>Gunneridae</taxon>
        <taxon>Pentapetalae</taxon>
        <taxon>rosids</taxon>
        <taxon>fabids</taxon>
        <taxon>Malpighiales</taxon>
        <taxon>Salicaceae</taxon>
        <taxon>Saliceae</taxon>
        <taxon>Populus</taxon>
    </lineage>
</organism>
<dbReference type="InterPro" id="IPR011006">
    <property type="entry name" value="CheY-like_superfamily"/>
</dbReference>
<dbReference type="PANTHER" id="PTHR43228">
    <property type="entry name" value="TWO-COMPONENT RESPONSE REGULATOR"/>
    <property type="match status" value="1"/>
</dbReference>
<accession>A0AAD6RJN4</accession>
<dbReference type="SUPFAM" id="SSF52172">
    <property type="entry name" value="CheY-like"/>
    <property type="match status" value="2"/>
</dbReference>
<sequence>MADEDHNKKYVESETAILEIMKSWLRHCIDDEDSEQRGRELEKRIGQLKKGEEETENILSELEMYAEQSFAGQRNIKENKKRSGVAEGSDSSTVMKNFSVLVVEDDSYLRNLYRRLLKVFGFLNDFQMKVEMAANGKEAVDVLRGGVSLNLVIMDMDRSTCAPELSSFTHLKQSTSYSPASASLLKQEISTRIAEMAVSVEKFIQRINVSPGISRETIEAMSEAVKKSSEAHMLLADEATKIYHEAVRESSQARMLQADEATKIYPELENTFAKLNDTISEMDRRMLESANRIMELKKGREESMKLFNETRDIRHERNHSKVREKIDSVNHWLKKRMIDIDETMKEEDSATGFDHSATLGKEQDVLSLRNGSDDTEGSRKRQKLGHEPYKFSVLLVEYDTSARIHNKTQIIQFIRRNNLGVKFQVAENGQQAVDLHSRDKASFNLILMDMDMPVQVATGPEATRSLRALGVKSKIVGFSSESESEKIDQFMSAGLNGCFKKPLTVEKIAPFLPHPSSQQAITDSPQEDKGLIDP</sequence>
<dbReference type="Proteomes" id="UP001164929">
    <property type="component" value="Chromosome 1"/>
</dbReference>
<reference evidence="4 5" key="1">
    <citation type="journal article" date="2023" name="Mol. Ecol. Resour.">
        <title>Chromosome-level genome assembly of a triploid poplar Populus alba 'Berolinensis'.</title>
        <authorList>
            <person name="Chen S."/>
            <person name="Yu Y."/>
            <person name="Wang X."/>
            <person name="Wang S."/>
            <person name="Zhang T."/>
            <person name="Zhou Y."/>
            <person name="He R."/>
            <person name="Meng N."/>
            <person name="Wang Y."/>
            <person name="Liu W."/>
            <person name="Liu Z."/>
            <person name="Liu J."/>
            <person name="Guo Q."/>
            <person name="Huang H."/>
            <person name="Sederoff R.R."/>
            <person name="Wang G."/>
            <person name="Qu G."/>
            <person name="Chen S."/>
        </authorList>
    </citation>
    <scope>NUCLEOTIDE SEQUENCE [LARGE SCALE GENOMIC DNA]</scope>
    <source>
        <strain evidence="4">SC-2020</strain>
    </source>
</reference>
<feature type="domain" description="Response regulatory" evidence="3">
    <location>
        <begin position="99"/>
        <end position="222"/>
    </location>
</feature>
<evidence type="ECO:0000256" key="1">
    <source>
        <dbReference type="PROSITE-ProRule" id="PRU00169"/>
    </source>
</evidence>
<feature type="modified residue" description="4-aspartylphosphate" evidence="1">
    <location>
        <position position="449"/>
    </location>
</feature>
<dbReference type="CDD" id="cd17546">
    <property type="entry name" value="REC_hyHK_CKI1_RcsC-like"/>
    <property type="match status" value="1"/>
</dbReference>
<dbReference type="SMART" id="SM00448">
    <property type="entry name" value="REC"/>
    <property type="match status" value="1"/>
</dbReference>
<dbReference type="PROSITE" id="PS50110">
    <property type="entry name" value="RESPONSE_REGULATORY"/>
    <property type="match status" value="2"/>
</dbReference>
<keyword evidence="1" id="KW-0597">Phosphoprotein</keyword>
<dbReference type="AlphaFoldDB" id="A0AAD6RJN4"/>
<name>A0AAD6RJN4_9ROSI</name>
<dbReference type="GO" id="GO:0000160">
    <property type="term" value="P:phosphorelay signal transduction system"/>
    <property type="evidence" value="ECO:0007669"/>
    <property type="project" value="InterPro"/>
</dbReference>
<evidence type="ECO:0000313" key="4">
    <source>
        <dbReference type="EMBL" id="KAJ7010054.1"/>
    </source>
</evidence>
<feature type="region of interest" description="Disordered" evidence="2">
    <location>
        <begin position="361"/>
        <end position="383"/>
    </location>
</feature>
<feature type="compositionally biased region" description="Polar residues" evidence="2">
    <location>
        <begin position="515"/>
        <end position="524"/>
    </location>
</feature>
<dbReference type="Pfam" id="PF00072">
    <property type="entry name" value="Response_reg"/>
    <property type="match status" value="1"/>
</dbReference>
<evidence type="ECO:0000259" key="3">
    <source>
        <dbReference type="PROSITE" id="PS50110"/>
    </source>
</evidence>
<evidence type="ECO:0000313" key="5">
    <source>
        <dbReference type="Proteomes" id="UP001164929"/>
    </source>
</evidence>
<feature type="region of interest" description="Disordered" evidence="2">
    <location>
        <begin position="514"/>
        <end position="534"/>
    </location>
</feature>
<feature type="domain" description="Response regulatory" evidence="3">
    <location>
        <begin position="392"/>
        <end position="516"/>
    </location>
</feature>
<dbReference type="Gene3D" id="3.40.50.2300">
    <property type="match status" value="2"/>
</dbReference>
<evidence type="ECO:0000256" key="2">
    <source>
        <dbReference type="SAM" id="MobiDB-lite"/>
    </source>
</evidence>
<proteinExistence type="predicted"/>
<gene>
    <name evidence="4" type="ORF">NC653_000701</name>
</gene>
<protein>
    <recommendedName>
        <fullName evidence="3">Response regulatory domain-containing protein</fullName>
    </recommendedName>
</protein>
<dbReference type="PANTHER" id="PTHR43228:SF19">
    <property type="entry name" value="RESPONSE REGULATOR RECEIVER DOMAIN PROTEIN"/>
    <property type="match status" value="1"/>
</dbReference>
<feature type="modified residue" description="4-aspartylphosphate" evidence="1">
    <location>
        <position position="155"/>
    </location>
</feature>